<dbReference type="PANTHER" id="PTHR35867:SF1">
    <property type="entry name" value="PROTEIN RSEC"/>
    <property type="match status" value="1"/>
</dbReference>
<protein>
    <submittedName>
        <fullName evidence="2">SoxR reducing system RseC family protein</fullName>
    </submittedName>
</protein>
<keyword evidence="1" id="KW-1133">Transmembrane helix</keyword>
<organism evidence="2 3">
    <name type="scientific">Saccharophagus degradans</name>
    <dbReference type="NCBI Taxonomy" id="86304"/>
    <lineage>
        <taxon>Bacteria</taxon>
        <taxon>Pseudomonadati</taxon>
        <taxon>Pseudomonadota</taxon>
        <taxon>Gammaproteobacteria</taxon>
        <taxon>Cellvibrionales</taxon>
        <taxon>Cellvibrionaceae</taxon>
        <taxon>Saccharophagus</taxon>
    </lineage>
</organism>
<evidence type="ECO:0000313" key="3">
    <source>
        <dbReference type="Proteomes" id="UP001169760"/>
    </source>
</evidence>
<feature type="transmembrane region" description="Helical" evidence="1">
    <location>
        <begin position="109"/>
        <end position="127"/>
    </location>
</feature>
<dbReference type="AlphaFoldDB" id="A0AAW7X2R4"/>
<proteinExistence type="predicted"/>
<dbReference type="Pfam" id="PF04246">
    <property type="entry name" value="RseC_MucC"/>
    <property type="match status" value="1"/>
</dbReference>
<accession>A0AAW7X2R4</accession>
<dbReference type="EMBL" id="JAUOPB010000001">
    <property type="protein sequence ID" value="MDO6420941.1"/>
    <property type="molecule type" value="Genomic_DNA"/>
</dbReference>
<evidence type="ECO:0000256" key="1">
    <source>
        <dbReference type="SAM" id="Phobius"/>
    </source>
</evidence>
<dbReference type="PANTHER" id="PTHR35867">
    <property type="entry name" value="PROTEIN RSEC"/>
    <property type="match status" value="1"/>
</dbReference>
<reference evidence="2" key="1">
    <citation type="submission" date="2023-07" db="EMBL/GenBank/DDBJ databases">
        <title>Genome content predicts the carbon catabolic preferences of heterotrophic bacteria.</title>
        <authorList>
            <person name="Gralka M."/>
        </authorList>
    </citation>
    <scope>NUCLEOTIDE SEQUENCE</scope>
    <source>
        <strain evidence="2">I3M17_2</strain>
    </source>
</reference>
<dbReference type="InterPro" id="IPR007359">
    <property type="entry name" value="SigmaE_reg_RseC_MucC"/>
</dbReference>
<dbReference type="Proteomes" id="UP001169760">
    <property type="component" value="Unassembled WGS sequence"/>
</dbReference>
<dbReference type="InterPro" id="IPR026268">
    <property type="entry name" value="RseC"/>
</dbReference>
<gene>
    <name evidence="2" type="ORF">Q4521_00495</name>
</gene>
<keyword evidence="1" id="KW-0812">Transmembrane</keyword>
<evidence type="ECO:0000313" key="2">
    <source>
        <dbReference type="EMBL" id="MDO6420941.1"/>
    </source>
</evidence>
<sequence>MLSETAKVVAVESDGLWVETHQQSACNQCRAKNGCGQKLLAGGPSSATLVKAIFNAASPSEIWTVGDNVVIGIEERALINGAFMAYVLPLLFMVAAVVAGSFIGLPDPILALVALAGVLLGGLIVHLHGKRQLSTISSGGESCYQAVVMAKAASLD</sequence>
<keyword evidence="1" id="KW-0472">Membrane</keyword>
<feature type="transmembrane region" description="Helical" evidence="1">
    <location>
        <begin position="83"/>
        <end position="103"/>
    </location>
</feature>
<comment type="caution">
    <text evidence="2">The sequence shown here is derived from an EMBL/GenBank/DDBJ whole genome shotgun (WGS) entry which is preliminary data.</text>
</comment>
<dbReference type="PIRSF" id="PIRSF004923">
    <property type="entry name" value="RseC"/>
    <property type="match status" value="1"/>
</dbReference>
<dbReference type="RefSeq" id="WP_216064280.1">
    <property type="nucleotide sequence ID" value="NZ_CP123764.1"/>
</dbReference>
<name>A0AAW7X2R4_9GAMM</name>